<dbReference type="EMBL" id="JAODUO010000011">
    <property type="protein sequence ID" value="KAK2193527.1"/>
    <property type="molecule type" value="Genomic_DNA"/>
</dbReference>
<gene>
    <name evidence="14" type="ORF">NP493_10g02004</name>
</gene>
<reference evidence="14" key="1">
    <citation type="journal article" date="2023" name="Mol. Biol. Evol.">
        <title>Third-Generation Sequencing Reveals the Adaptive Role of the Epigenome in Three Deep-Sea Polychaetes.</title>
        <authorList>
            <person name="Perez M."/>
            <person name="Aroh O."/>
            <person name="Sun Y."/>
            <person name="Lan Y."/>
            <person name="Juniper S.K."/>
            <person name="Young C.R."/>
            <person name="Angers B."/>
            <person name="Qian P.Y."/>
        </authorList>
    </citation>
    <scope>NUCLEOTIDE SEQUENCE</scope>
    <source>
        <strain evidence="14">R07B-5</strain>
    </source>
</reference>
<dbReference type="Gene3D" id="3.30.160.60">
    <property type="entry name" value="Classic Zinc Finger"/>
    <property type="match status" value="5"/>
</dbReference>
<evidence type="ECO:0000256" key="11">
    <source>
        <dbReference type="ARBA" id="ARBA00023242"/>
    </source>
</evidence>
<dbReference type="FunFam" id="3.30.160.60:FF:001172">
    <property type="entry name" value="Zinc finger protein rotund"/>
    <property type="match status" value="1"/>
</dbReference>
<dbReference type="GO" id="GO:0000978">
    <property type="term" value="F:RNA polymerase II cis-regulatory region sequence-specific DNA binding"/>
    <property type="evidence" value="ECO:0007669"/>
    <property type="project" value="TreeGrafter"/>
</dbReference>
<dbReference type="PANTHER" id="PTHR10032:SF272">
    <property type="entry name" value="OVO-LIKE ZINC FINGER 1A-RELATED"/>
    <property type="match status" value="1"/>
</dbReference>
<dbReference type="FunFam" id="3.30.160.60:FF:000226">
    <property type="entry name" value="Zinc finger protein 236 variant"/>
    <property type="match status" value="1"/>
</dbReference>
<evidence type="ECO:0000256" key="12">
    <source>
        <dbReference type="PROSITE-ProRule" id="PRU00042"/>
    </source>
</evidence>
<keyword evidence="9" id="KW-0238">DNA-binding</keyword>
<evidence type="ECO:0000256" key="7">
    <source>
        <dbReference type="ARBA" id="ARBA00022833"/>
    </source>
</evidence>
<dbReference type="Proteomes" id="UP001209878">
    <property type="component" value="Unassembled WGS sequence"/>
</dbReference>
<sequence length="391" mass="44342">MCLFSKPASVTFCIICYRCLFPQPDSLSLCIICYRLSPRPASNVVCHVLQVFVPPRPLSHVSCHLLQVFDSKSEMLVHSQQVHKQDPKPYKCSTCHKSFANSSYLSQHTRIHAGVKPYKCQICERRFTQLCHLQQHIRTHTGEKPYKCQHPGCGKAFSQLSNLQSHSRSHMTDRPYRCNSCYKCFADEQSLREHIPKHSDTKHLKTHICRVCGKSYTQETYLARHMTKHSGEGTPSPRTPVMTKPVPTMPLMMMRHQGDSLDVKCEIDGTGCETMSSDVMNRPSSAFMPLAHQYANASLLNSTVPSTFTFPPPPHMPSSQLSHLSSSSTPSRYFPFDPFPKRDMMDRRLNMSREGVIADSLLSLQQIKNFATSHPVFPKSEPSSPLNKDFP</sequence>
<dbReference type="GO" id="GO:0008270">
    <property type="term" value="F:zinc ion binding"/>
    <property type="evidence" value="ECO:0007669"/>
    <property type="project" value="UniProtKB-KW"/>
</dbReference>
<proteinExistence type="inferred from homology"/>
<keyword evidence="6 12" id="KW-0863">Zinc-finger</keyword>
<dbReference type="FunFam" id="3.30.160.60:FF:000158">
    <property type="entry name" value="Zinc finger protein 362"/>
    <property type="match status" value="1"/>
</dbReference>
<evidence type="ECO:0000313" key="14">
    <source>
        <dbReference type="EMBL" id="KAK2193527.1"/>
    </source>
</evidence>
<dbReference type="PANTHER" id="PTHR10032">
    <property type="entry name" value="ZINC FINGER PROTEIN WITH KRAB AND SCAN DOMAINS"/>
    <property type="match status" value="1"/>
</dbReference>
<dbReference type="GO" id="GO:0009913">
    <property type="term" value="P:epidermal cell differentiation"/>
    <property type="evidence" value="ECO:0007669"/>
    <property type="project" value="TreeGrafter"/>
</dbReference>
<dbReference type="GO" id="GO:0048731">
    <property type="term" value="P:system development"/>
    <property type="evidence" value="ECO:0007669"/>
    <property type="project" value="UniProtKB-ARBA"/>
</dbReference>
<keyword evidence="5" id="KW-0677">Repeat</keyword>
<dbReference type="InterPro" id="IPR036236">
    <property type="entry name" value="Znf_C2H2_sf"/>
</dbReference>
<evidence type="ECO:0000256" key="6">
    <source>
        <dbReference type="ARBA" id="ARBA00022771"/>
    </source>
</evidence>
<protein>
    <recommendedName>
        <fullName evidence="13">C2H2-type domain-containing protein</fullName>
    </recommendedName>
</protein>
<dbReference type="GO" id="GO:0009653">
    <property type="term" value="P:anatomical structure morphogenesis"/>
    <property type="evidence" value="ECO:0007669"/>
    <property type="project" value="UniProtKB-ARBA"/>
</dbReference>
<comment type="similarity">
    <text evidence="3">Belongs to the krueppel C2H2-type zinc-finger protein family.</text>
</comment>
<keyword evidence="8" id="KW-0805">Transcription regulation</keyword>
<dbReference type="SUPFAM" id="SSF57667">
    <property type="entry name" value="beta-beta-alpha zinc fingers"/>
    <property type="match status" value="3"/>
</dbReference>
<feature type="domain" description="C2H2-type" evidence="13">
    <location>
        <begin position="207"/>
        <end position="234"/>
    </location>
</feature>
<dbReference type="GO" id="GO:0005634">
    <property type="term" value="C:nucleus"/>
    <property type="evidence" value="ECO:0007669"/>
    <property type="project" value="UniProtKB-SubCell"/>
</dbReference>
<dbReference type="InterPro" id="IPR013087">
    <property type="entry name" value="Znf_C2H2_type"/>
</dbReference>
<evidence type="ECO:0000256" key="4">
    <source>
        <dbReference type="ARBA" id="ARBA00022723"/>
    </source>
</evidence>
<evidence type="ECO:0000256" key="3">
    <source>
        <dbReference type="ARBA" id="ARBA00006991"/>
    </source>
</evidence>
<organism evidence="14 15">
    <name type="scientific">Ridgeia piscesae</name>
    <name type="common">Tubeworm</name>
    <dbReference type="NCBI Taxonomy" id="27915"/>
    <lineage>
        <taxon>Eukaryota</taxon>
        <taxon>Metazoa</taxon>
        <taxon>Spiralia</taxon>
        <taxon>Lophotrochozoa</taxon>
        <taxon>Annelida</taxon>
        <taxon>Polychaeta</taxon>
        <taxon>Sedentaria</taxon>
        <taxon>Canalipalpata</taxon>
        <taxon>Sabellida</taxon>
        <taxon>Siboglinidae</taxon>
        <taxon>Ridgeia</taxon>
    </lineage>
</organism>
<evidence type="ECO:0000256" key="5">
    <source>
        <dbReference type="ARBA" id="ARBA00022737"/>
    </source>
</evidence>
<comment type="subcellular location">
    <subcellularLocation>
        <location evidence="2">Nucleus</location>
    </subcellularLocation>
</comment>
<evidence type="ECO:0000256" key="8">
    <source>
        <dbReference type="ARBA" id="ARBA00023015"/>
    </source>
</evidence>
<feature type="domain" description="C2H2-type" evidence="13">
    <location>
        <begin position="90"/>
        <end position="117"/>
    </location>
</feature>
<dbReference type="SMART" id="SM00355">
    <property type="entry name" value="ZnF_C2H2"/>
    <property type="match status" value="6"/>
</dbReference>
<keyword evidence="4" id="KW-0479">Metal-binding</keyword>
<dbReference type="FunFam" id="3.30.160.60:FF:000446">
    <property type="entry name" value="Zinc finger protein"/>
    <property type="match status" value="1"/>
</dbReference>
<keyword evidence="7" id="KW-0862">Zinc</keyword>
<dbReference type="AlphaFoldDB" id="A0AAD9ULD1"/>
<evidence type="ECO:0000259" key="13">
    <source>
        <dbReference type="PROSITE" id="PS50157"/>
    </source>
</evidence>
<dbReference type="Pfam" id="PF13912">
    <property type="entry name" value="zf-C2H2_6"/>
    <property type="match status" value="1"/>
</dbReference>
<evidence type="ECO:0000256" key="1">
    <source>
        <dbReference type="ARBA" id="ARBA00003767"/>
    </source>
</evidence>
<dbReference type="Pfam" id="PF00096">
    <property type="entry name" value="zf-C2H2"/>
    <property type="match status" value="4"/>
</dbReference>
<comment type="function">
    <text evidence="1">May be involved in transcriptional regulation.</text>
</comment>
<dbReference type="PROSITE" id="PS00028">
    <property type="entry name" value="ZINC_FINGER_C2H2_1"/>
    <property type="match status" value="5"/>
</dbReference>
<evidence type="ECO:0000256" key="9">
    <source>
        <dbReference type="ARBA" id="ARBA00023125"/>
    </source>
</evidence>
<comment type="caution">
    <text evidence="14">The sequence shown here is derived from an EMBL/GenBank/DDBJ whole genome shotgun (WGS) entry which is preliminary data.</text>
</comment>
<evidence type="ECO:0000256" key="2">
    <source>
        <dbReference type="ARBA" id="ARBA00004123"/>
    </source>
</evidence>
<feature type="domain" description="C2H2-type" evidence="13">
    <location>
        <begin position="146"/>
        <end position="175"/>
    </location>
</feature>
<accession>A0AAD9ULD1</accession>
<feature type="domain" description="C2H2-type" evidence="13">
    <location>
        <begin position="118"/>
        <end position="145"/>
    </location>
</feature>
<evidence type="ECO:0000313" key="15">
    <source>
        <dbReference type="Proteomes" id="UP001209878"/>
    </source>
</evidence>
<dbReference type="PROSITE" id="PS50157">
    <property type="entry name" value="ZINC_FINGER_C2H2_2"/>
    <property type="match status" value="5"/>
</dbReference>
<keyword evidence="11" id="KW-0539">Nucleus</keyword>
<dbReference type="InterPro" id="IPR027756">
    <property type="entry name" value="Ovo-like"/>
</dbReference>
<dbReference type="GO" id="GO:0000981">
    <property type="term" value="F:DNA-binding transcription factor activity, RNA polymerase II-specific"/>
    <property type="evidence" value="ECO:0007669"/>
    <property type="project" value="TreeGrafter"/>
</dbReference>
<keyword evidence="10" id="KW-0804">Transcription</keyword>
<feature type="domain" description="C2H2-type" evidence="13">
    <location>
        <begin position="176"/>
        <end position="203"/>
    </location>
</feature>
<keyword evidence="15" id="KW-1185">Reference proteome</keyword>
<name>A0AAD9ULD1_RIDPI</name>
<evidence type="ECO:0000256" key="10">
    <source>
        <dbReference type="ARBA" id="ARBA00023163"/>
    </source>
</evidence>